<keyword evidence="1" id="KW-0175">Coiled coil</keyword>
<organism evidence="3 4">
    <name type="scientific">Prymnesium parvum</name>
    <name type="common">Toxic golden alga</name>
    <dbReference type="NCBI Taxonomy" id="97485"/>
    <lineage>
        <taxon>Eukaryota</taxon>
        <taxon>Haptista</taxon>
        <taxon>Haptophyta</taxon>
        <taxon>Prymnesiophyceae</taxon>
        <taxon>Prymnesiales</taxon>
        <taxon>Prymnesiaceae</taxon>
        <taxon>Prymnesium</taxon>
    </lineage>
</organism>
<reference evidence="3 4" key="1">
    <citation type="journal article" date="2024" name="Science">
        <title>Giant polyketide synthase enzymes in the biosynthesis of giant marine polyether toxins.</title>
        <authorList>
            <person name="Fallon T.R."/>
            <person name="Shende V.V."/>
            <person name="Wierzbicki I.H."/>
            <person name="Pendleton A.L."/>
            <person name="Watervoot N.F."/>
            <person name="Auber R.P."/>
            <person name="Gonzalez D.J."/>
            <person name="Wisecaver J.H."/>
            <person name="Moore B.S."/>
        </authorList>
    </citation>
    <scope>NUCLEOTIDE SEQUENCE [LARGE SCALE GENOMIC DNA]</scope>
    <source>
        <strain evidence="3 4">12B1</strain>
    </source>
</reference>
<dbReference type="AlphaFoldDB" id="A0AB34JR83"/>
<feature type="compositionally biased region" description="Pro residues" evidence="2">
    <location>
        <begin position="110"/>
        <end position="122"/>
    </location>
</feature>
<name>A0AB34JR83_PRYPA</name>
<keyword evidence="4" id="KW-1185">Reference proteome</keyword>
<feature type="region of interest" description="Disordered" evidence="2">
    <location>
        <begin position="1"/>
        <end position="23"/>
    </location>
</feature>
<gene>
    <name evidence="3" type="ORF">AB1Y20_018233</name>
</gene>
<feature type="coiled-coil region" evidence="1">
    <location>
        <begin position="316"/>
        <end position="392"/>
    </location>
</feature>
<comment type="caution">
    <text evidence="3">The sequence shown here is derived from an EMBL/GenBank/DDBJ whole genome shotgun (WGS) entry which is preliminary data.</text>
</comment>
<evidence type="ECO:0000313" key="3">
    <source>
        <dbReference type="EMBL" id="KAL1523283.1"/>
    </source>
</evidence>
<proteinExistence type="predicted"/>
<protein>
    <recommendedName>
        <fullName evidence="5">Centrosomal protein of 162 kDa</fullName>
    </recommendedName>
</protein>
<dbReference type="EMBL" id="JBGBPQ010000006">
    <property type="protein sequence ID" value="KAL1523283.1"/>
    <property type="molecule type" value="Genomic_DNA"/>
</dbReference>
<feature type="region of interest" description="Disordered" evidence="2">
    <location>
        <begin position="75"/>
        <end position="132"/>
    </location>
</feature>
<evidence type="ECO:0000256" key="2">
    <source>
        <dbReference type="SAM" id="MobiDB-lite"/>
    </source>
</evidence>
<feature type="coiled-coil region" evidence="1">
    <location>
        <begin position="138"/>
        <end position="190"/>
    </location>
</feature>
<dbReference type="Proteomes" id="UP001515480">
    <property type="component" value="Unassembled WGS sequence"/>
</dbReference>
<feature type="coiled-coil region" evidence="1">
    <location>
        <begin position="219"/>
        <end position="285"/>
    </location>
</feature>
<dbReference type="SUPFAM" id="SSF57997">
    <property type="entry name" value="Tropomyosin"/>
    <property type="match status" value="1"/>
</dbReference>
<evidence type="ECO:0000256" key="1">
    <source>
        <dbReference type="SAM" id="Coils"/>
    </source>
</evidence>
<accession>A0AB34JR83</accession>
<evidence type="ECO:0008006" key="5">
    <source>
        <dbReference type="Google" id="ProtNLM"/>
    </source>
</evidence>
<evidence type="ECO:0000313" key="4">
    <source>
        <dbReference type="Proteomes" id="UP001515480"/>
    </source>
</evidence>
<sequence length="406" mass="45970">MRGDSTPTGQPPSPSRKYSDIQRRIEQLCAQLASLGEQLRATHASDPRRAALSRKVAETERQLIALHAQAERDRCSYLERATSPPSGSSPPSFPHIASSHPPSRLGASPPASPPRPVSPVSPPAYAEAPRGDGLLGRVQELSSLLVRAHEETRELKQAKVAAAQAASVAMALMEERVAAMRQEAEQAMAERDGAYRTLESREGEFNQMKAKWHGLHRRLDSHEAEVSSIKASRDEALRKLELTEHQLNDLQAKWDEVEAREQEIERKYEHQLASERNEHARAMQRVRQEMQSKLDAQVGEAQQRLLDQGRAADRKLERMRGELGAVQTARKQLEVESTKQEQHIQELKERLKIENEARMHAEEMERRQQAKVREYEEKLRKCEAELEKVSIEVDLSISRAIETSQQ</sequence>